<evidence type="ECO:0000259" key="1">
    <source>
        <dbReference type="Pfam" id="PF13843"/>
    </source>
</evidence>
<dbReference type="GeneID" id="101857803"/>
<dbReference type="PANTHER" id="PTHR46599:SF3">
    <property type="entry name" value="PIGGYBAC TRANSPOSABLE ELEMENT-DERIVED PROTEIN 4"/>
    <property type="match status" value="1"/>
</dbReference>
<dbReference type="RefSeq" id="XP_005099763.1">
    <property type="nucleotide sequence ID" value="XM_005099706.1"/>
</dbReference>
<reference evidence="3" key="1">
    <citation type="submission" date="2025-08" db="UniProtKB">
        <authorList>
            <consortium name="RefSeq"/>
        </authorList>
    </citation>
    <scope>IDENTIFICATION</scope>
</reference>
<dbReference type="PANTHER" id="PTHR46599">
    <property type="entry name" value="PIGGYBAC TRANSPOSABLE ELEMENT-DERIVED PROTEIN 4"/>
    <property type="match status" value="1"/>
</dbReference>
<protein>
    <submittedName>
        <fullName evidence="3">PiggyBac transposable element-derived protein 4</fullName>
    </submittedName>
</protein>
<keyword evidence="2" id="KW-1185">Reference proteome</keyword>
<dbReference type="InterPro" id="IPR029526">
    <property type="entry name" value="PGBD"/>
</dbReference>
<feature type="domain" description="PiggyBac transposable element-derived protein" evidence="1">
    <location>
        <begin position="1"/>
        <end position="240"/>
    </location>
</feature>
<evidence type="ECO:0000313" key="2">
    <source>
        <dbReference type="Proteomes" id="UP000694888"/>
    </source>
</evidence>
<dbReference type="Pfam" id="PF13843">
    <property type="entry name" value="DDE_Tnp_1_7"/>
    <property type="match status" value="1"/>
</dbReference>
<organism evidence="2 3">
    <name type="scientific">Aplysia californica</name>
    <name type="common">California sea hare</name>
    <dbReference type="NCBI Taxonomy" id="6500"/>
    <lineage>
        <taxon>Eukaryota</taxon>
        <taxon>Metazoa</taxon>
        <taxon>Spiralia</taxon>
        <taxon>Lophotrochozoa</taxon>
        <taxon>Mollusca</taxon>
        <taxon>Gastropoda</taxon>
        <taxon>Heterobranchia</taxon>
        <taxon>Euthyneura</taxon>
        <taxon>Tectipleura</taxon>
        <taxon>Aplysiida</taxon>
        <taxon>Aplysioidea</taxon>
        <taxon>Aplysiidae</taxon>
        <taxon>Aplysia</taxon>
    </lineage>
</organism>
<proteinExistence type="predicted"/>
<accession>A0ABM0JRE1</accession>
<name>A0ABM0JRE1_APLCA</name>
<dbReference type="Proteomes" id="UP000694888">
    <property type="component" value="Unplaced"/>
</dbReference>
<gene>
    <name evidence="3" type="primary">LOC101857803</name>
</gene>
<evidence type="ECO:0000313" key="3">
    <source>
        <dbReference type="RefSeq" id="XP_005099763.1"/>
    </source>
</evidence>
<sequence length="278" mass="31688">MSSDRFDQIWRYLHLSDNTAPPSNPPDKLRKFGAVYELSGIASVDESMVKFKGCLGFRQYMPAKPTKWGIKVWATSTDSASTRKGDGVGTQEDRRKWLAYNIIMDLVRPYFATTDLQVFMDNFYSSCSLMEDLVGKEIQAAGTIRANRKGLPTEMLSRALQLQKHQYRVGQLSDLTFCNWMDTKNVLVLSNFHSPMDTGTVMRRSGNPNQRAVTVPRCPSDYQRHMKGVDQMDQIVGYYIINHMLLTADQIKKLCNYYTRAIRPNATAEDMRTAILAL</sequence>